<reference evidence="1 2" key="1">
    <citation type="submission" date="2022-05" db="EMBL/GenBank/DDBJ databases">
        <authorList>
            <consortium name="Genoscope - CEA"/>
            <person name="William W."/>
        </authorList>
    </citation>
    <scope>NUCLEOTIDE SEQUENCE [LARGE SCALE GENOMIC DNA]</scope>
</reference>
<dbReference type="InterPro" id="IPR039598">
    <property type="entry name" value="HMGXB3"/>
</dbReference>
<sequence length="368" mass="41678">LEDFVHRITSHFVETTTYTKADGKLSANIGEVPPLIPPCQRANKVLNTEASKNSVYLTKKEKLNDVEGDPTMLHLLLQQKKFLVEEIKNLSVEKLKQVCEECSISTKQRSADFLRGRLLALYASITVGNSPCHKFTHVEGHSGGFYHIVCPHSCTVASKFLLLQESVRDAADLYLSLKYPPPLLICDTPCTLARHIDQRCPDVAEQLWGDNVGCFQKPVIGKSPIKVSVPELVSSTFKTKLAQVDQTSTWQHPTTGQKRRYIAGDRFHASVNPHKSELCAYHDINLLEQSNGIRTSYQESSNHIKNRRLQSSTVQSFFVHFLYNYLMDYYGNEQIGQKQINDIKSMLGPNQVITRDKFHRFVITKLVS</sequence>
<evidence type="ECO:0000313" key="1">
    <source>
        <dbReference type="EMBL" id="CAH3191965.1"/>
    </source>
</evidence>
<gene>
    <name evidence="1" type="ORF">PEVE_00022982</name>
</gene>
<name>A0ABN8SNX3_9CNID</name>
<dbReference type="PANTHER" id="PTHR17609:SF3">
    <property type="entry name" value="SAP DOMAIN-CONTAINING PROTEIN"/>
    <property type="match status" value="1"/>
</dbReference>
<keyword evidence="2" id="KW-1185">Reference proteome</keyword>
<dbReference type="PANTHER" id="PTHR17609">
    <property type="entry name" value="HMG DOMAIN-CONTAINING PROTEIN 3"/>
    <property type="match status" value="1"/>
</dbReference>
<dbReference type="Proteomes" id="UP001159427">
    <property type="component" value="Unassembled WGS sequence"/>
</dbReference>
<dbReference type="EMBL" id="CALNXI010003050">
    <property type="protein sequence ID" value="CAH3191965.1"/>
    <property type="molecule type" value="Genomic_DNA"/>
</dbReference>
<accession>A0ABN8SNX3</accession>
<proteinExistence type="predicted"/>
<evidence type="ECO:0000313" key="2">
    <source>
        <dbReference type="Proteomes" id="UP001159427"/>
    </source>
</evidence>
<organism evidence="1 2">
    <name type="scientific">Porites evermanni</name>
    <dbReference type="NCBI Taxonomy" id="104178"/>
    <lineage>
        <taxon>Eukaryota</taxon>
        <taxon>Metazoa</taxon>
        <taxon>Cnidaria</taxon>
        <taxon>Anthozoa</taxon>
        <taxon>Hexacorallia</taxon>
        <taxon>Scleractinia</taxon>
        <taxon>Fungiina</taxon>
        <taxon>Poritidae</taxon>
        <taxon>Porites</taxon>
    </lineage>
</organism>
<comment type="caution">
    <text evidence="1">The sequence shown here is derived from an EMBL/GenBank/DDBJ whole genome shotgun (WGS) entry which is preliminary data.</text>
</comment>
<protein>
    <submittedName>
        <fullName evidence="1">Uncharacterized protein</fullName>
    </submittedName>
</protein>
<feature type="non-terminal residue" evidence="1">
    <location>
        <position position="1"/>
    </location>
</feature>